<gene>
    <name evidence="9" type="ORF">PMACD_LOCUS12094</name>
</gene>
<feature type="region of interest" description="Disordered" evidence="8">
    <location>
        <begin position="207"/>
        <end position="226"/>
    </location>
</feature>
<keyword evidence="7" id="KW-0539">Nucleus</keyword>
<organism evidence="9 10">
    <name type="scientific">Pieris macdunnoughi</name>
    <dbReference type="NCBI Taxonomy" id="345717"/>
    <lineage>
        <taxon>Eukaryota</taxon>
        <taxon>Metazoa</taxon>
        <taxon>Ecdysozoa</taxon>
        <taxon>Arthropoda</taxon>
        <taxon>Hexapoda</taxon>
        <taxon>Insecta</taxon>
        <taxon>Pterygota</taxon>
        <taxon>Neoptera</taxon>
        <taxon>Endopterygota</taxon>
        <taxon>Lepidoptera</taxon>
        <taxon>Glossata</taxon>
        <taxon>Ditrysia</taxon>
        <taxon>Papilionoidea</taxon>
        <taxon>Pieridae</taxon>
        <taxon>Pierinae</taxon>
        <taxon>Pieris</taxon>
    </lineage>
</organism>
<evidence type="ECO:0000313" key="10">
    <source>
        <dbReference type="Proteomes" id="UP000663880"/>
    </source>
</evidence>
<dbReference type="GO" id="GO:0005737">
    <property type="term" value="C:cytoplasm"/>
    <property type="evidence" value="ECO:0007669"/>
    <property type="project" value="InterPro"/>
</dbReference>
<dbReference type="PANTHER" id="PTHR13469:SF8">
    <property type="entry name" value="HEXIM P-TEFB COMPLEX SUBUNIT 1"/>
    <property type="match status" value="1"/>
</dbReference>
<evidence type="ECO:0000256" key="5">
    <source>
        <dbReference type="ARBA" id="ARBA00023054"/>
    </source>
</evidence>
<name>A0A821VKZ6_9NEOP</name>
<evidence type="ECO:0000256" key="8">
    <source>
        <dbReference type="SAM" id="MobiDB-lite"/>
    </source>
</evidence>
<keyword evidence="10" id="KW-1185">Reference proteome</keyword>
<dbReference type="Proteomes" id="UP000663880">
    <property type="component" value="Unassembled WGS sequence"/>
</dbReference>
<reference evidence="9" key="1">
    <citation type="submission" date="2021-02" db="EMBL/GenBank/DDBJ databases">
        <authorList>
            <person name="Steward A R."/>
        </authorList>
    </citation>
    <scope>NUCLEOTIDE SEQUENCE</scope>
</reference>
<keyword evidence="5" id="KW-0175">Coiled coil</keyword>
<evidence type="ECO:0000256" key="3">
    <source>
        <dbReference type="ARBA" id="ARBA00022491"/>
    </source>
</evidence>
<dbReference type="PRINTS" id="PR02094">
    <property type="entry name" value="HEXIMFAMILY"/>
</dbReference>
<dbReference type="EMBL" id="CAJOBZ010000045">
    <property type="protein sequence ID" value="CAF4910535.1"/>
    <property type="molecule type" value="Genomic_DNA"/>
</dbReference>
<dbReference type="InterPro" id="IPR024872">
    <property type="entry name" value="HEXIM"/>
</dbReference>
<comment type="caution">
    <text evidence="9">The sequence shown here is derived from an EMBL/GenBank/DDBJ whole genome shotgun (WGS) entry which is preliminary data.</text>
</comment>
<dbReference type="GO" id="GO:0000122">
    <property type="term" value="P:negative regulation of transcription by RNA polymerase II"/>
    <property type="evidence" value="ECO:0007669"/>
    <property type="project" value="InterPro"/>
</dbReference>
<feature type="compositionally biased region" description="Low complexity" evidence="8">
    <location>
        <begin position="277"/>
        <end position="293"/>
    </location>
</feature>
<dbReference type="Pfam" id="PF15313">
    <property type="entry name" value="HEXIM"/>
    <property type="match status" value="1"/>
</dbReference>
<feature type="compositionally biased region" description="Polar residues" evidence="8">
    <location>
        <begin position="302"/>
        <end position="311"/>
    </location>
</feature>
<keyword evidence="6" id="KW-0804">Transcription</keyword>
<evidence type="ECO:0000256" key="6">
    <source>
        <dbReference type="ARBA" id="ARBA00023163"/>
    </source>
</evidence>
<dbReference type="Gene3D" id="6.10.250.2910">
    <property type="match status" value="1"/>
</dbReference>
<sequence>MEVNNFAELKDGDSTRSLVLIEAPSIIAITKPKSDGNIKKKRRRGKTKRKIIKPYLKISWQERRKNEVRNNSKRNNRFRKIVLAKTQAPFNNNQFLMEIHKPEPENNIFRTPSARTRDSSFSIDSEDNNYFFPLPEDEEEYLTKEFSSVYEDAQCERLSNMSKNELIEEYLLLEAKYDTLVKRAERYKPKDYEEGKNVAVADKDLNSDSLNSINESDNSNTDNINIGDKQALSDILQQLKEQEEQIRELQLANEQLKVQNEHLQQNNQTMSEDSESDSSSSSDSCSTSSSNSSPIHEPDVVTNDNLPNQVNGIEDSNIVENGHNHVNGFHSPTE</sequence>
<feature type="region of interest" description="Disordered" evidence="8">
    <location>
        <begin position="265"/>
        <end position="334"/>
    </location>
</feature>
<comment type="subcellular location">
    <subcellularLocation>
        <location evidence="1">Nucleus</location>
    </subcellularLocation>
</comment>
<evidence type="ECO:0008006" key="11">
    <source>
        <dbReference type="Google" id="ProtNLM"/>
    </source>
</evidence>
<dbReference type="GO" id="GO:0004861">
    <property type="term" value="F:cyclin-dependent protein serine/threonine kinase inhibitor activity"/>
    <property type="evidence" value="ECO:0007669"/>
    <property type="project" value="InterPro"/>
</dbReference>
<proteinExistence type="inferred from homology"/>
<accession>A0A821VKZ6</accession>
<evidence type="ECO:0000256" key="7">
    <source>
        <dbReference type="ARBA" id="ARBA00023242"/>
    </source>
</evidence>
<evidence type="ECO:0000256" key="1">
    <source>
        <dbReference type="ARBA" id="ARBA00004123"/>
    </source>
</evidence>
<dbReference type="AlphaFoldDB" id="A0A821VKZ6"/>
<dbReference type="GO" id="GO:0005654">
    <property type="term" value="C:nucleoplasm"/>
    <property type="evidence" value="ECO:0007669"/>
    <property type="project" value="TreeGrafter"/>
</dbReference>
<keyword evidence="4" id="KW-0805">Transcription regulation</keyword>
<keyword evidence="3" id="KW-0678">Repressor</keyword>
<dbReference type="OrthoDB" id="10058500at2759"/>
<evidence type="ECO:0000256" key="4">
    <source>
        <dbReference type="ARBA" id="ARBA00023015"/>
    </source>
</evidence>
<evidence type="ECO:0000313" key="9">
    <source>
        <dbReference type="EMBL" id="CAF4910535.1"/>
    </source>
</evidence>
<evidence type="ECO:0000256" key="2">
    <source>
        <dbReference type="ARBA" id="ARBA00008409"/>
    </source>
</evidence>
<feature type="compositionally biased region" description="Polar residues" evidence="8">
    <location>
        <begin position="207"/>
        <end position="224"/>
    </location>
</feature>
<dbReference type="PANTHER" id="PTHR13469">
    <property type="entry name" value="HEXAMETHYLENE BISACETAMIDE INDUCIBLE 1"/>
    <property type="match status" value="1"/>
</dbReference>
<protein>
    <recommendedName>
        <fullName evidence="11">Protein HEXIM1</fullName>
    </recommendedName>
</protein>
<dbReference type="GO" id="GO:0097322">
    <property type="term" value="F:7SK snRNA binding"/>
    <property type="evidence" value="ECO:0007669"/>
    <property type="project" value="TreeGrafter"/>
</dbReference>
<comment type="similarity">
    <text evidence="2">Belongs to the HEXIM family.</text>
</comment>